<protein>
    <recommendedName>
        <fullName evidence="13">Acyl-coenzyme A oxidase</fullName>
    </recommendedName>
</protein>
<evidence type="ECO:0000256" key="2">
    <source>
        <dbReference type="ARBA" id="ARBA00001974"/>
    </source>
</evidence>
<dbReference type="Gene3D" id="1.10.540.10">
    <property type="entry name" value="Acyl-CoA dehydrogenase/oxidase, N-terminal domain"/>
    <property type="match status" value="1"/>
</dbReference>
<feature type="domain" description="Acyl-coenzyme A oxidase N-terminal" evidence="18">
    <location>
        <begin position="41"/>
        <end position="153"/>
    </location>
</feature>
<evidence type="ECO:0000256" key="5">
    <source>
        <dbReference type="ARBA" id="ARBA00006288"/>
    </source>
</evidence>
<feature type="active site" description="Proton acceptor" evidence="14">
    <location>
        <position position="461"/>
    </location>
</feature>
<evidence type="ECO:0000256" key="11">
    <source>
        <dbReference type="ARBA" id="ARBA00023140"/>
    </source>
</evidence>
<dbReference type="Gene3D" id="2.40.110.10">
    <property type="entry name" value="Butyryl-CoA Dehydrogenase, subunit A, domain 2"/>
    <property type="match status" value="1"/>
</dbReference>
<dbReference type="Pfam" id="PF14749">
    <property type="entry name" value="Acyl-CoA_ox_N"/>
    <property type="match status" value="1"/>
</dbReference>
<dbReference type="FunFam" id="1.10.540.10:FF:000018">
    <property type="entry name" value="Acyl-coenzyme A oxidase"/>
    <property type="match status" value="1"/>
</dbReference>
<evidence type="ECO:0000259" key="18">
    <source>
        <dbReference type="Pfam" id="PF14749"/>
    </source>
</evidence>
<evidence type="ECO:0000256" key="3">
    <source>
        <dbReference type="ARBA" id="ARBA00004275"/>
    </source>
</evidence>
<dbReference type="InterPro" id="IPR002655">
    <property type="entry name" value="Acyl-CoA_oxidase_C"/>
</dbReference>
<comment type="catalytic activity">
    <reaction evidence="1">
        <text>a 2,3-saturated acyl-CoA + O2 = a (2E)-enoyl-CoA + H2O2</text>
        <dbReference type="Rhea" id="RHEA:38959"/>
        <dbReference type="ChEBI" id="CHEBI:15379"/>
        <dbReference type="ChEBI" id="CHEBI:16240"/>
        <dbReference type="ChEBI" id="CHEBI:58856"/>
        <dbReference type="ChEBI" id="CHEBI:65111"/>
        <dbReference type="EC" id="1.3.3.6"/>
    </reaction>
</comment>
<dbReference type="InterPro" id="IPR009100">
    <property type="entry name" value="AcylCoA_DH/oxidase_NM_dom_sf"/>
</dbReference>
<dbReference type="RefSeq" id="XP_024663234.1">
    <property type="nucleotide sequence ID" value="XM_024807466.1"/>
</dbReference>
<dbReference type="SUPFAM" id="SSF47203">
    <property type="entry name" value="Acyl-CoA dehydrogenase C-terminal domain-like"/>
    <property type="match status" value="2"/>
</dbReference>
<dbReference type="AlphaFoldDB" id="A0A2T0FE51"/>
<evidence type="ECO:0000313" key="20">
    <source>
        <dbReference type="EMBL" id="PRT53288.1"/>
    </source>
</evidence>
<comment type="subcellular location">
    <subcellularLocation>
        <location evidence="3">Peroxisome</location>
    </subcellularLocation>
</comment>
<feature type="binding site" evidence="15">
    <location>
        <position position="208"/>
    </location>
    <ligand>
        <name>FAD</name>
        <dbReference type="ChEBI" id="CHEBI:57692"/>
    </ligand>
</feature>
<dbReference type="UniPathway" id="UPA00661"/>
<evidence type="ECO:0000259" key="19">
    <source>
        <dbReference type="Pfam" id="PF22924"/>
    </source>
</evidence>
<comment type="caution">
    <text evidence="20">The sequence shown here is derived from an EMBL/GenBank/DDBJ whole genome shotgun (WGS) entry which is preliminary data.</text>
</comment>
<dbReference type="InterPro" id="IPR037069">
    <property type="entry name" value="AcylCoA_DH/ox_N_sf"/>
</dbReference>
<dbReference type="STRING" id="45607.A0A2T0FE51"/>
<dbReference type="GO" id="GO:0071949">
    <property type="term" value="F:FAD binding"/>
    <property type="evidence" value="ECO:0007669"/>
    <property type="project" value="InterPro"/>
</dbReference>
<dbReference type="PANTHER" id="PTHR10909:SF352">
    <property type="entry name" value="ACYL-COENZYME A OXIDASE-LIKE PROTEIN"/>
    <property type="match status" value="1"/>
</dbReference>
<evidence type="ECO:0000256" key="15">
    <source>
        <dbReference type="PIRSR" id="PIRSR000168-2"/>
    </source>
</evidence>
<evidence type="ECO:0000256" key="9">
    <source>
        <dbReference type="ARBA" id="ARBA00023002"/>
    </source>
</evidence>
<dbReference type="PIRSF" id="PIRSF000168">
    <property type="entry name" value="Acyl-CoA_oxidase"/>
    <property type="match status" value="1"/>
</dbReference>
<dbReference type="GO" id="GO:0033540">
    <property type="term" value="P:fatty acid beta-oxidation using acyl-CoA oxidase"/>
    <property type="evidence" value="ECO:0007669"/>
    <property type="project" value="UniProtKB-UniPathway"/>
</dbReference>
<keyword evidence="8" id="KW-0276">Fatty acid metabolism</keyword>
<dbReference type="InterPro" id="IPR046373">
    <property type="entry name" value="Acyl-CoA_Oxase/DH_mid-dom_sf"/>
</dbReference>
<reference evidence="20 21" key="1">
    <citation type="submission" date="2017-04" db="EMBL/GenBank/DDBJ databases">
        <title>Genome sequencing of [Candida] sorbophila.</title>
        <authorList>
            <person name="Ahn J.O."/>
        </authorList>
    </citation>
    <scope>NUCLEOTIDE SEQUENCE [LARGE SCALE GENOMIC DNA]</scope>
    <source>
        <strain evidence="20 21">DS02</strain>
    </source>
</reference>
<accession>A0A2T0FE51</accession>
<gene>
    <name evidence="20" type="ORF">B9G98_00908</name>
</gene>
<dbReference type="Proteomes" id="UP000238350">
    <property type="component" value="Unassembled WGS sequence"/>
</dbReference>
<evidence type="ECO:0000256" key="4">
    <source>
        <dbReference type="ARBA" id="ARBA00004846"/>
    </source>
</evidence>
<dbReference type="Pfam" id="PF02770">
    <property type="entry name" value="Acyl-CoA_dh_M"/>
    <property type="match status" value="1"/>
</dbReference>
<dbReference type="GeneID" id="36514657"/>
<dbReference type="PANTHER" id="PTHR10909">
    <property type="entry name" value="ELECTRON TRANSPORT OXIDOREDUCTASE"/>
    <property type="match status" value="1"/>
</dbReference>
<comment type="similarity">
    <text evidence="5 13">Belongs to the acyl-CoA oxidase family.</text>
</comment>
<dbReference type="GO" id="GO:0055088">
    <property type="term" value="P:lipid homeostasis"/>
    <property type="evidence" value="ECO:0007669"/>
    <property type="project" value="TreeGrafter"/>
</dbReference>
<dbReference type="Pfam" id="PF01756">
    <property type="entry name" value="ACOX"/>
    <property type="match status" value="1"/>
</dbReference>
<comment type="subunit">
    <text evidence="12">Heteropentamer composed of five different subunits.</text>
</comment>
<dbReference type="FunFam" id="1.20.140.10:FF:000013">
    <property type="entry name" value="Acyl-coenzyme A oxidase"/>
    <property type="match status" value="1"/>
</dbReference>
<evidence type="ECO:0000256" key="6">
    <source>
        <dbReference type="ARBA" id="ARBA00022630"/>
    </source>
</evidence>
<proteinExistence type="inferred from homology"/>
<dbReference type="FunFam" id="1.20.140.10:FF:000015">
    <property type="entry name" value="Acyl-coenzyme A oxidase"/>
    <property type="match status" value="1"/>
</dbReference>
<evidence type="ECO:0000313" key="21">
    <source>
        <dbReference type="Proteomes" id="UP000238350"/>
    </source>
</evidence>
<keyword evidence="6 13" id="KW-0285">Flavoprotein</keyword>
<dbReference type="Pfam" id="PF22924">
    <property type="entry name" value="ACOX_C_alpha1"/>
    <property type="match status" value="1"/>
</dbReference>
<evidence type="ECO:0000256" key="13">
    <source>
        <dbReference type="PIRNR" id="PIRNR000168"/>
    </source>
</evidence>
<keyword evidence="7 13" id="KW-0274">FAD</keyword>
<evidence type="ECO:0000259" key="17">
    <source>
        <dbReference type="Pfam" id="PF02770"/>
    </source>
</evidence>
<feature type="domain" description="Acyl-CoA oxidase C-alpha1" evidence="19">
    <location>
        <begin position="305"/>
        <end position="476"/>
    </location>
</feature>
<dbReference type="FunFam" id="2.40.110.10:FF:000003">
    <property type="entry name" value="Acyl-coenzyme A oxidase"/>
    <property type="match status" value="1"/>
</dbReference>
<sequence>MTKSLSTNPANDVVIDGKKYNTFTEPPKAMAAERAKASFPVREMTYYLDGGEKVTEYNEAVWEQLERAPAFDNTDYYDVCGDHELLRARTLAKVGAIAEIVTDGRSERDIQKVLSFVSVIDPGAMTRIGVHFGLFLNGVRGSGTSEQFNYWVGEGAANLSNFFGCFCMTELGHGSNVAGVETTATFDRNTEEFVINTPTIAASKWWIGGAAHTATHGLVFARLIVDGKDYGVKNFVVPLRDRNTWNLMPGVSIGDIGKKMGRDGIDNGWVQFSNVRIPRLFMMMKYAKVSKDGKVTQPPLAQLAYGALISGRVSMVYDSYTWARRFLTIAIRYACCRRQFSSSPGGLETKLIDYTFHQRRLLPRLAYAYAMNAGSAELYKIYFAATDRLASTKPTDKEGLQSAIDDVKELFSVSAGLKAFSTWGTAQIIDECRQACGGLGYSGYNGFGQGYNDWVVQCTWEGDNNVLTLSAGRSLIQSGLAIRKGEHVGAAASYLKRELNAKLNGRSLEDLNVLIDGWEHVSAVGISQAVDRYVELEKEGVSQTEAFERLSQQRYDVTRVHTRMYLIKSFFENLKTASPALQPVLTDLALLFALWSIEIDASVFLRYGFLEPKDISTITVLVNKYTGKVREQAIPLTDAFNQSDFVINAPIGNYNGDVYNNYFAKTKAANPPINTHPPYYDSVMKPFFTRKFNDDPDLSALEEEEAEENE</sequence>
<comment type="cofactor">
    <cofactor evidence="2">
        <name>FAD</name>
        <dbReference type="ChEBI" id="CHEBI:57692"/>
    </cofactor>
</comment>
<organism evidence="20 21">
    <name type="scientific">Wickerhamiella sorbophila</name>
    <dbReference type="NCBI Taxonomy" id="45607"/>
    <lineage>
        <taxon>Eukaryota</taxon>
        <taxon>Fungi</taxon>
        <taxon>Dikarya</taxon>
        <taxon>Ascomycota</taxon>
        <taxon>Saccharomycotina</taxon>
        <taxon>Dipodascomycetes</taxon>
        <taxon>Dipodascales</taxon>
        <taxon>Trichomonascaceae</taxon>
        <taxon>Wickerhamiella</taxon>
    </lineage>
</organism>
<evidence type="ECO:0000256" key="1">
    <source>
        <dbReference type="ARBA" id="ARBA00001201"/>
    </source>
</evidence>
<dbReference type="GO" id="GO:0005777">
    <property type="term" value="C:peroxisome"/>
    <property type="evidence" value="ECO:0007669"/>
    <property type="project" value="UniProtKB-SubCell"/>
</dbReference>
<dbReference type="InterPro" id="IPR012258">
    <property type="entry name" value="Acyl-CoA_oxidase"/>
</dbReference>
<keyword evidence="11" id="KW-0576">Peroxisome</keyword>
<dbReference type="InterPro" id="IPR055060">
    <property type="entry name" value="ACOX_C_alpha1"/>
</dbReference>
<keyword evidence="9" id="KW-0560">Oxidoreductase</keyword>
<dbReference type="EMBL" id="NDIQ01000001">
    <property type="protein sequence ID" value="PRT53288.1"/>
    <property type="molecule type" value="Genomic_DNA"/>
</dbReference>
<evidence type="ECO:0000259" key="16">
    <source>
        <dbReference type="Pfam" id="PF01756"/>
    </source>
</evidence>
<dbReference type="Gene3D" id="1.20.140.10">
    <property type="entry name" value="Butyryl-CoA Dehydrogenase, subunit A, domain 3"/>
    <property type="match status" value="2"/>
</dbReference>
<dbReference type="SUPFAM" id="SSF56645">
    <property type="entry name" value="Acyl-CoA dehydrogenase NM domain-like"/>
    <property type="match status" value="1"/>
</dbReference>
<feature type="domain" description="Acyl-CoA oxidase C-terminal" evidence="16">
    <location>
        <begin position="510"/>
        <end position="688"/>
    </location>
</feature>
<dbReference type="InterPro" id="IPR006091">
    <property type="entry name" value="Acyl-CoA_Oxase/DH_mid-dom"/>
</dbReference>
<name>A0A2T0FE51_9ASCO</name>
<dbReference type="GO" id="GO:0005504">
    <property type="term" value="F:fatty acid binding"/>
    <property type="evidence" value="ECO:0007669"/>
    <property type="project" value="TreeGrafter"/>
</dbReference>
<dbReference type="InterPro" id="IPR036250">
    <property type="entry name" value="AcylCo_DH-like_C"/>
</dbReference>
<evidence type="ECO:0000256" key="8">
    <source>
        <dbReference type="ARBA" id="ARBA00022832"/>
    </source>
</evidence>
<feature type="binding site" evidence="15">
    <location>
        <position position="169"/>
    </location>
    <ligand>
        <name>FAD</name>
        <dbReference type="ChEBI" id="CHEBI:57692"/>
    </ligand>
</feature>
<evidence type="ECO:0000256" key="10">
    <source>
        <dbReference type="ARBA" id="ARBA00023098"/>
    </source>
</evidence>
<dbReference type="OrthoDB" id="538336at2759"/>
<evidence type="ECO:0000256" key="7">
    <source>
        <dbReference type="ARBA" id="ARBA00022827"/>
    </source>
</evidence>
<evidence type="ECO:0000256" key="14">
    <source>
        <dbReference type="PIRSR" id="PIRSR000168-1"/>
    </source>
</evidence>
<evidence type="ECO:0000256" key="12">
    <source>
        <dbReference type="ARBA" id="ARBA00063271"/>
    </source>
</evidence>
<keyword evidence="21" id="KW-1185">Reference proteome</keyword>
<dbReference type="InterPro" id="IPR029320">
    <property type="entry name" value="Acyl-CoA_ox_N"/>
</dbReference>
<feature type="domain" description="Acyl-CoA oxidase/dehydrogenase middle" evidence="17">
    <location>
        <begin position="165"/>
        <end position="275"/>
    </location>
</feature>
<keyword evidence="10" id="KW-0443">Lipid metabolism</keyword>
<dbReference type="GO" id="GO:0003997">
    <property type="term" value="F:acyl-CoA oxidase activity"/>
    <property type="evidence" value="ECO:0007669"/>
    <property type="project" value="UniProtKB-EC"/>
</dbReference>
<comment type="pathway">
    <text evidence="4">Lipid metabolism; peroxisomal fatty acid beta-oxidation.</text>
</comment>